<reference evidence="2 3" key="1">
    <citation type="submission" date="2020-02" db="EMBL/GenBank/DDBJ databases">
        <authorList>
            <person name="Ferguson B K."/>
        </authorList>
    </citation>
    <scope>NUCLEOTIDE SEQUENCE [LARGE SCALE GENOMIC DNA]</scope>
</reference>
<organism evidence="2 3">
    <name type="scientific">Nesidiocoris tenuis</name>
    <dbReference type="NCBI Taxonomy" id="355587"/>
    <lineage>
        <taxon>Eukaryota</taxon>
        <taxon>Metazoa</taxon>
        <taxon>Ecdysozoa</taxon>
        <taxon>Arthropoda</taxon>
        <taxon>Hexapoda</taxon>
        <taxon>Insecta</taxon>
        <taxon>Pterygota</taxon>
        <taxon>Neoptera</taxon>
        <taxon>Paraneoptera</taxon>
        <taxon>Hemiptera</taxon>
        <taxon>Heteroptera</taxon>
        <taxon>Panheteroptera</taxon>
        <taxon>Cimicomorpha</taxon>
        <taxon>Miridae</taxon>
        <taxon>Dicyphina</taxon>
        <taxon>Nesidiocoris</taxon>
    </lineage>
</organism>
<name>A0A6H5G8Q6_9HEMI</name>
<accession>A0A6H5G8Q6</accession>
<evidence type="ECO:0000256" key="1">
    <source>
        <dbReference type="SAM" id="SignalP"/>
    </source>
</evidence>
<dbReference type="EMBL" id="CADCXU010008255">
    <property type="protein sequence ID" value="CAA9999130.1"/>
    <property type="molecule type" value="Genomic_DNA"/>
</dbReference>
<evidence type="ECO:0000313" key="3">
    <source>
        <dbReference type="Proteomes" id="UP000479000"/>
    </source>
</evidence>
<dbReference type="AlphaFoldDB" id="A0A6H5G8Q6"/>
<feature type="signal peptide" evidence="1">
    <location>
        <begin position="1"/>
        <end position="18"/>
    </location>
</feature>
<feature type="chain" id="PRO_5026164155" description="Secreted protein" evidence="1">
    <location>
        <begin position="19"/>
        <end position="79"/>
    </location>
</feature>
<gene>
    <name evidence="2" type="ORF">NTEN_LOCUS5413</name>
</gene>
<sequence>MRMLVFLFVSCLVMGKDARATTCVEPVNREYPYVFLRFPCPSVQDLQSRYKTCFKNFLIIESSRFNFFHEAVLARWGLD</sequence>
<keyword evidence="1" id="KW-0732">Signal</keyword>
<protein>
    <recommendedName>
        <fullName evidence="4">Secreted protein</fullName>
    </recommendedName>
</protein>
<evidence type="ECO:0000313" key="2">
    <source>
        <dbReference type="EMBL" id="CAA9999130.1"/>
    </source>
</evidence>
<keyword evidence="3" id="KW-1185">Reference proteome</keyword>
<proteinExistence type="predicted"/>
<dbReference type="Proteomes" id="UP000479000">
    <property type="component" value="Unassembled WGS sequence"/>
</dbReference>
<evidence type="ECO:0008006" key="4">
    <source>
        <dbReference type="Google" id="ProtNLM"/>
    </source>
</evidence>